<evidence type="ECO:0000259" key="4">
    <source>
        <dbReference type="Pfam" id="PF02317"/>
    </source>
</evidence>
<keyword evidence="2" id="KW-0812">Transmembrane</keyword>
<dbReference type="InterPro" id="IPR013328">
    <property type="entry name" value="6PGD_dom2"/>
</dbReference>
<dbReference type="Gene3D" id="3.40.50.720">
    <property type="entry name" value="NAD(P)-binding Rossmann-like Domain"/>
    <property type="match status" value="1"/>
</dbReference>
<keyword evidence="2" id="KW-0472">Membrane</keyword>
<accession>A0ABU3NTQ5</accession>
<dbReference type="SUPFAM" id="SSF51735">
    <property type="entry name" value="NAD(P)-binding Rossmann-fold domains"/>
    <property type="match status" value="1"/>
</dbReference>
<dbReference type="PANTHER" id="PTHR38015:SF1">
    <property type="entry name" value="OPINE DEHYDROGENASE DOMAIN-CONTAINING PROTEIN"/>
    <property type="match status" value="1"/>
</dbReference>
<sequence length="361" mass="37963">MTSAKFAVIGAGNGGLAFAGCLALRGAFVRIHDNNPALMADLAAKGTIEVTDCGQSSLASIGEVCPGLGTAVAGADIIFVVTPADTHRAIATAMAPYIGQGATVLLHPGRTGGALEVKNIFNTLIPGRRVIVGEAQTLLFACRRYPPNKVAIMGTKRRVAIATLPRNAAHGVINTLKPFFPQFAAAENILETSLGNIGAIFHPAPTVLNAARIETSPVPFRYYIDGISPSVAKILELIDAERVLVAEKLGKRVPSALEWLRQAYGISASSLHEAIQKNPAYQELIAPKTIDVRYLDEDVPTGLVPLAALAGLCGVPAPFMNAIIGLAGVIRGKDYRRTGRSLERLGLANMSADDIQAMVNT</sequence>
<dbReference type="Proteomes" id="UP001254848">
    <property type="component" value="Unassembled WGS sequence"/>
</dbReference>
<dbReference type="Pfam" id="PF01210">
    <property type="entry name" value="NAD_Gly3P_dh_N"/>
    <property type="match status" value="1"/>
</dbReference>
<dbReference type="InterPro" id="IPR003421">
    <property type="entry name" value="Opine_DH"/>
</dbReference>
<evidence type="ECO:0000259" key="3">
    <source>
        <dbReference type="Pfam" id="PF01210"/>
    </source>
</evidence>
<keyword evidence="6" id="KW-1185">Reference proteome</keyword>
<dbReference type="PANTHER" id="PTHR38015">
    <property type="entry name" value="BLR6086 PROTEIN"/>
    <property type="match status" value="1"/>
</dbReference>
<dbReference type="RefSeq" id="WP_413778764.1">
    <property type="nucleotide sequence ID" value="NZ_JAUOZS010000001.1"/>
</dbReference>
<dbReference type="EMBL" id="JAUOZS010000001">
    <property type="protein sequence ID" value="MDT8900208.1"/>
    <property type="molecule type" value="Genomic_DNA"/>
</dbReference>
<feature type="domain" description="Opine dehydrogenase" evidence="4">
    <location>
        <begin position="186"/>
        <end position="329"/>
    </location>
</feature>
<protein>
    <submittedName>
        <fullName evidence="5">NAD/NADP octopine/nopaline dehydrogenase family protein</fullName>
    </submittedName>
</protein>
<evidence type="ECO:0000256" key="1">
    <source>
        <dbReference type="ARBA" id="ARBA00023002"/>
    </source>
</evidence>
<name>A0ABU3NTQ5_9FIRM</name>
<proteinExistence type="predicted"/>
<dbReference type="Pfam" id="PF02317">
    <property type="entry name" value="Octopine_DH"/>
    <property type="match status" value="1"/>
</dbReference>
<keyword evidence="1" id="KW-0560">Oxidoreductase</keyword>
<reference evidence="5 6" key="1">
    <citation type="submission" date="2023-07" db="EMBL/GenBank/DDBJ databases">
        <title>The novel representative of Negativicutes class, Anaeroselena agilis gen. nov. sp. nov.</title>
        <authorList>
            <person name="Prokofeva M.I."/>
            <person name="Elcheninov A.G."/>
            <person name="Klyukina A."/>
            <person name="Kublanov I.V."/>
            <person name="Frolov E.N."/>
            <person name="Podosokorskaya O.A."/>
        </authorList>
    </citation>
    <scope>NUCLEOTIDE SEQUENCE [LARGE SCALE GENOMIC DNA]</scope>
    <source>
        <strain evidence="5 6">4137-cl</strain>
    </source>
</reference>
<keyword evidence="2" id="KW-1133">Transmembrane helix</keyword>
<dbReference type="Gene3D" id="1.10.1040.10">
    <property type="entry name" value="N-(1-d-carboxylethyl)-l-norvaline Dehydrogenase, domain 2"/>
    <property type="match status" value="1"/>
</dbReference>
<feature type="domain" description="Glycerol-3-phosphate dehydrogenase NAD-dependent N-terminal" evidence="3">
    <location>
        <begin position="6"/>
        <end position="104"/>
    </location>
</feature>
<dbReference type="PROSITE" id="PS51257">
    <property type="entry name" value="PROKAR_LIPOPROTEIN"/>
    <property type="match status" value="1"/>
</dbReference>
<organism evidence="5 6">
    <name type="scientific">Anaeroselena agilis</name>
    <dbReference type="NCBI Taxonomy" id="3063788"/>
    <lineage>
        <taxon>Bacteria</taxon>
        <taxon>Bacillati</taxon>
        <taxon>Bacillota</taxon>
        <taxon>Negativicutes</taxon>
        <taxon>Acetonemataceae</taxon>
        <taxon>Anaeroselena</taxon>
    </lineage>
</organism>
<dbReference type="InterPro" id="IPR008927">
    <property type="entry name" value="6-PGluconate_DH-like_C_sf"/>
</dbReference>
<dbReference type="InterPro" id="IPR011128">
    <property type="entry name" value="G3P_DH_NAD-dep_N"/>
</dbReference>
<evidence type="ECO:0000256" key="2">
    <source>
        <dbReference type="SAM" id="Phobius"/>
    </source>
</evidence>
<evidence type="ECO:0000313" key="5">
    <source>
        <dbReference type="EMBL" id="MDT8900208.1"/>
    </source>
</evidence>
<dbReference type="InterPro" id="IPR051729">
    <property type="entry name" value="Opine/Lysopine_DH"/>
</dbReference>
<evidence type="ECO:0000313" key="6">
    <source>
        <dbReference type="Proteomes" id="UP001254848"/>
    </source>
</evidence>
<gene>
    <name evidence="5" type="ORF">Q4T40_03015</name>
</gene>
<dbReference type="InterPro" id="IPR036291">
    <property type="entry name" value="NAD(P)-bd_dom_sf"/>
</dbReference>
<dbReference type="SUPFAM" id="SSF48179">
    <property type="entry name" value="6-phosphogluconate dehydrogenase C-terminal domain-like"/>
    <property type="match status" value="1"/>
</dbReference>
<feature type="transmembrane region" description="Helical" evidence="2">
    <location>
        <begin position="303"/>
        <end position="330"/>
    </location>
</feature>
<comment type="caution">
    <text evidence="5">The sequence shown here is derived from an EMBL/GenBank/DDBJ whole genome shotgun (WGS) entry which is preliminary data.</text>
</comment>